<accession>A0A4Y2B125</accession>
<evidence type="ECO:0000313" key="2">
    <source>
        <dbReference type="Proteomes" id="UP000499080"/>
    </source>
</evidence>
<organism evidence="1 2">
    <name type="scientific">Araneus ventricosus</name>
    <name type="common">Orbweaver spider</name>
    <name type="synonym">Epeira ventricosa</name>
    <dbReference type="NCBI Taxonomy" id="182803"/>
    <lineage>
        <taxon>Eukaryota</taxon>
        <taxon>Metazoa</taxon>
        <taxon>Ecdysozoa</taxon>
        <taxon>Arthropoda</taxon>
        <taxon>Chelicerata</taxon>
        <taxon>Arachnida</taxon>
        <taxon>Araneae</taxon>
        <taxon>Araneomorphae</taxon>
        <taxon>Entelegynae</taxon>
        <taxon>Araneoidea</taxon>
        <taxon>Araneidae</taxon>
        <taxon>Araneus</taxon>
    </lineage>
</organism>
<keyword evidence="2" id="KW-1185">Reference proteome</keyword>
<name>A0A4Y2B125_ARAVE</name>
<dbReference type="AlphaFoldDB" id="A0A4Y2B125"/>
<proteinExistence type="predicted"/>
<dbReference type="Proteomes" id="UP000499080">
    <property type="component" value="Unassembled WGS sequence"/>
</dbReference>
<dbReference type="EMBL" id="BGPR01000045">
    <property type="protein sequence ID" value="GBL85840.1"/>
    <property type="molecule type" value="Genomic_DNA"/>
</dbReference>
<protein>
    <submittedName>
        <fullName evidence="1">Uncharacterized protein</fullName>
    </submittedName>
</protein>
<reference evidence="1 2" key="1">
    <citation type="journal article" date="2019" name="Sci. Rep.">
        <title>Orb-weaving spider Araneus ventricosus genome elucidates the spidroin gene catalogue.</title>
        <authorList>
            <person name="Kono N."/>
            <person name="Nakamura H."/>
            <person name="Ohtoshi R."/>
            <person name="Moran D.A.P."/>
            <person name="Shinohara A."/>
            <person name="Yoshida Y."/>
            <person name="Fujiwara M."/>
            <person name="Mori M."/>
            <person name="Tomita M."/>
            <person name="Arakawa K."/>
        </authorList>
    </citation>
    <scope>NUCLEOTIDE SEQUENCE [LARGE SCALE GENOMIC DNA]</scope>
</reference>
<comment type="caution">
    <text evidence="1">The sequence shown here is derived from an EMBL/GenBank/DDBJ whole genome shotgun (WGS) entry which is preliminary data.</text>
</comment>
<evidence type="ECO:0000313" key="1">
    <source>
        <dbReference type="EMBL" id="GBL85840.1"/>
    </source>
</evidence>
<sequence>MAACGSTNVEVKIMDPASPEYVFAAQLVEHVMQRKFIFQLDERFRVRQDMRLFPEKTRRYVGYFLNKFSLELYFGFAKCFESKAIHNFNFEQFVAKLKETSRSVRSKGDLLRFATCLSYYAELAVIRGACNAPYISLRCIYDVVVEYINSGKQGASNFLNDMEEASKELLEDFIIDKKFIF</sequence>
<gene>
    <name evidence="1" type="ORF">AVEN_63171_1</name>
</gene>